<sequence>MEATRDKVTSSPFVMNQIIITISDIQNTSYSWISCDQSEYSPSLLMNCIRLLSVYIFKHPESVNKFNINNRKEFPRLWEALNGKMKQLKKDGIVSRHHDHLTDDELKQIFQHLVFSINNPKGLLYRIFMWSCLLFQPRGGEHYKMTTTQITFTSNGGMQFVKNYQKNDQGGVDGCSDALVIPIPPDPENYRGPVYDFKYYFAKRPTNSNCLSLYLQVNKNAKS</sequence>
<gene>
    <name evidence="1" type="ORF">SPELUC_LOCUS3394</name>
</gene>
<dbReference type="Proteomes" id="UP000789366">
    <property type="component" value="Unassembled WGS sequence"/>
</dbReference>
<accession>A0ACA9L7I2</accession>
<protein>
    <submittedName>
        <fullName evidence="1">4177_t:CDS:1</fullName>
    </submittedName>
</protein>
<feature type="non-terminal residue" evidence="1">
    <location>
        <position position="1"/>
    </location>
</feature>
<reference evidence="1" key="1">
    <citation type="submission" date="2021-06" db="EMBL/GenBank/DDBJ databases">
        <authorList>
            <person name="Kallberg Y."/>
            <person name="Tangrot J."/>
            <person name="Rosling A."/>
        </authorList>
    </citation>
    <scope>NUCLEOTIDE SEQUENCE</scope>
    <source>
        <strain evidence="1">28 12/20/2015</strain>
    </source>
</reference>
<name>A0ACA9L7I2_9GLOM</name>
<feature type="non-terminal residue" evidence="1">
    <location>
        <position position="223"/>
    </location>
</feature>
<keyword evidence="2" id="KW-1185">Reference proteome</keyword>
<evidence type="ECO:0000313" key="1">
    <source>
        <dbReference type="EMBL" id="CAG8509185.1"/>
    </source>
</evidence>
<dbReference type="EMBL" id="CAJVPW010002572">
    <property type="protein sequence ID" value="CAG8509185.1"/>
    <property type="molecule type" value="Genomic_DNA"/>
</dbReference>
<proteinExistence type="predicted"/>
<organism evidence="1 2">
    <name type="scientific">Cetraspora pellucida</name>
    <dbReference type="NCBI Taxonomy" id="1433469"/>
    <lineage>
        <taxon>Eukaryota</taxon>
        <taxon>Fungi</taxon>
        <taxon>Fungi incertae sedis</taxon>
        <taxon>Mucoromycota</taxon>
        <taxon>Glomeromycotina</taxon>
        <taxon>Glomeromycetes</taxon>
        <taxon>Diversisporales</taxon>
        <taxon>Gigasporaceae</taxon>
        <taxon>Cetraspora</taxon>
    </lineage>
</organism>
<comment type="caution">
    <text evidence="1">The sequence shown here is derived from an EMBL/GenBank/DDBJ whole genome shotgun (WGS) entry which is preliminary data.</text>
</comment>
<evidence type="ECO:0000313" key="2">
    <source>
        <dbReference type="Proteomes" id="UP000789366"/>
    </source>
</evidence>